<dbReference type="AlphaFoldDB" id="A0A3F3GYS6"/>
<dbReference type="STRING" id="709323.GCA_001047135_00241"/>
<name>A0A3F3GYS6_9LACO</name>
<evidence type="ECO:0000313" key="1">
    <source>
        <dbReference type="EMBL" id="GAP03696.1"/>
    </source>
</evidence>
<dbReference type="Pfam" id="PF16929">
    <property type="entry name" value="Asp2"/>
    <property type="match status" value="1"/>
</dbReference>
<sequence>MAQMSILQIGEMDWTEQVQNENLDWHYTASLDLPFLLARQQDPRFLAYTYVLLTDSVIDSTVLARQIREWPAYRVIYLGNAVGFNWELKQALDDRGAFYFHEKKPEEVANRIFRDLYLGQAGFPTRFSETQFLPVKNYHWQLTRSGRFSTAISGDFGDDYQQIGTLKTFPGDYQPGQENLVYCDYEQTGDAELALCFVFYHNGNLQQLQMIQGPAMQRLTAIKAPASYQDYQILVLAKGKGSLDLHNVHQRRSRHGLGYFLPGGRRDMTEDGQEVLSYFNPGTKKGPLVVLFVGTRLYVEGFEMMGPLSDLGYPYLLFTDSRTQGGAFMVGNEEYEDLVTEKIRSAQETARVTADELILTGYSMGSYAAMYYAGKVAADHLVLAKPIINLGTFTAQGDFAHSGVNHDWILDVRYLLTGRLDQSDTERLDQKLWHSLNQLTWRNGEVSLFTMTQDEYDGESLPKLLDYFRHNNVTVNRQQMPGHHEDQVDAMVEFLKKEISRQAKVIKQEGWR</sequence>
<gene>
    <name evidence="1" type="ORF">FTRO_0012430</name>
</gene>
<protein>
    <submittedName>
        <fullName evidence="1">Accessory secretory protein Asp2</fullName>
    </submittedName>
</protein>
<reference evidence="1" key="1">
    <citation type="journal article" date="2015" name="BMC Genomics">
        <title>Comparative genomics of Fructobacillus spp. and Leuconostoc spp. reveals niche-specific evolution of Fructobacillus spp.</title>
        <authorList>
            <person name="Endo A."/>
            <person name="Tanizawa Y."/>
            <person name="Tanaka N."/>
            <person name="Maeno S."/>
            <person name="Kumar H."/>
            <person name="Shiwa Y."/>
            <person name="Okada S."/>
            <person name="Yoshikawa H."/>
            <person name="Dicks L."/>
            <person name="Nakagawa J."/>
            <person name="Arita M."/>
        </authorList>
    </citation>
    <scope>NUCLEOTIDE SEQUENCE [LARGE SCALE GENOMIC DNA]</scope>
    <source>
        <strain evidence="1">F214-1</strain>
    </source>
</reference>
<dbReference type="Proteomes" id="UP000064514">
    <property type="component" value="Unassembled WGS sequence"/>
</dbReference>
<accession>A0A3F3GYS6</accession>
<organism evidence="1">
    <name type="scientific">Fructobacillus tropaeoli</name>
    <dbReference type="NCBI Taxonomy" id="709323"/>
    <lineage>
        <taxon>Bacteria</taxon>
        <taxon>Bacillati</taxon>
        <taxon>Bacillota</taxon>
        <taxon>Bacilli</taxon>
        <taxon>Lactobacillales</taxon>
        <taxon>Lactobacillaceae</taxon>
        <taxon>Fructobacillus</taxon>
    </lineage>
</organism>
<dbReference type="RefSeq" id="WP_242976699.1">
    <property type="nucleotide sequence ID" value="NZ_DF968078.1"/>
</dbReference>
<proteinExistence type="predicted"/>
<dbReference type="SUPFAM" id="SSF53474">
    <property type="entry name" value="alpha/beta-Hydrolases"/>
    <property type="match status" value="1"/>
</dbReference>
<dbReference type="EMBL" id="DF968078">
    <property type="protein sequence ID" value="GAP03696.1"/>
    <property type="molecule type" value="Genomic_DNA"/>
</dbReference>
<dbReference type="InterPro" id="IPR029058">
    <property type="entry name" value="AB_hydrolase_fold"/>
</dbReference>
<dbReference type="InterPro" id="IPR022267">
    <property type="entry name" value="Asp2"/>
</dbReference>
<dbReference type="GO" id="GO:0015031">
    <property type="term" value="P:protein transport"/>
    <property type="evidence" value="ECO:0007669"/>
    <property type="project" value="InterPro"/>
</dbReference>
<dbReference type="NCBIfam" id="TIGR03712">
    <property type="entry name" value="acc_sec_asp2"/>
    <property type="match status" value="1"/>
</dbReference>
<dbReference type="Gene3D" id="3.40.50.1820">
    <property type="entry name" value="alpha/beta hydrolase"/>
    <property type="match status" value="1"/>
</dbReference>